<dbReference type="EMBL" id="JABSTR010000006">
    <property type="protein sequence ID" value="KAH9372997.1"/>
    <property type="molecule type" value="Genomic_DNA"/>
</dbReference>
<keyword evidence="2" id="KW-1185">Reference proteome</keyword>
<proteinExistence type="predicted"/>
<name>A0A9J6GC27_HAELO</name>
<reference evidence="1 2" key="1">
    <citation type="journal article" date="2020" name="Cell">
        <title>Large-Scale Comparative Analyses of Tick Genomes Elucidate Their Genetic Diversity and Vector Capacities.</title>
        <authorList>
            <consortium name="Tick Genome and Microbiome Consortium (TIGMIC)"/>
            <person name="Jia N."/>
            <person name="Wang J."/>
            <person name="Shi W."/>
            <person name="Du L."/>
            <person name="Sun Y."/>
            <person name="Zhan W."/>
            <person name="Jiang J.F."/>
            <person name="Wang Q."/>
            <person name="Zhang B."/>
            <person name="Ji P."/>
            <person name="Bell-Sakyi L."/>
            <person name="Cui X.M."/>
            <person name="Yuan T.T."/>
            <person name="Jiang B.G."/>
            <person name="Yang W.F."/>
            <person name="Lam T.T."/>
            <person name="Chang Q.C."/>
            <person name="Ding S.J."/>
            <person name="Wang X.J."/>
            <person name="Zhu J.G."/>
            <person name="Ruan X.D."/>
            <person name="Zhao L."/>
            <person name="Wei J.T."/>
            <person name="Ye R.Z."/>
            <person name="Que T.C."/>
            <person name="Du C.H."/>
            <person name="Zhou Y.H."/>
            <person name="Cheng J.X."/>
            <person name="Dai P.F."/>
            <person name="Guo W.B."/>
            <person name="Han X.H."/>
            <person name="Huang E.J."/>
            <person name="Li L.F."/>
            <person name="Wei W."/>
            <person name="Gao Y.C."/>
            <person name="Liu J.Z."/>
            <person name="Shao H.Z."/>
            <person name="Wang X."/>
            <person name="Wang C.C."/>
            <person name="Yang T.C."/>
            <person name="Huo Q.B."/>
            <person name="Li W."/>
            <person name="Chen H.Y."/>
            <person name="Chen S.E."/>
            <person name="Zhou L.G."/>
            <person name="Ni X.B."/>
            <person name="Tian J.H."/>
            <person name="Sheng Y."/>
            <person name="Liu T."/>
            <person name="Pan Y.S."/>
            <person name="Xia L.Y."/>
            <person name="Li J."/>
            <person name="Zhao F."/>
            <person name="Cao W.C."/>
        </authorList>
    </citation>
    <scope>NUCLEOTIDE SEQUENCE [LARGE SCALE GENOMIC DNA]</scope>
    <source>
        <strain evidence="1">HaeL-2018</strain>
    </source>
</reference>
<sequence>MPPAAASDISDDLRTSGIDVGVATFEDFTNIDSAACRVPNWVMRKSSSNRHRWTATTMMTCHQRQRHQILI</sequence>
<evidence type="ECO:0000313" key="1">
    <source>
        <dbReference type="EMBL" id="KAH9372997.1"/>
    </source>
</evidence>
<dbReference type="Proteomes" id="UP000821853">
    <property type="component" value="Chromosome 4"/>
</dbReference>
<protein>
    <submittedName>
        <fullName evidence="1">Uncharacterized protein</fullName>
    </submittedName>
</protein>
<gene>
    <name evidence="1" type="ORF">HPB48_003375</name>
</gene>
<accession>A0A9J6GC27</accession>
<evidence type="ECO:0000313" key="2">
    <source>
        <dbReference type="Proteomes" id="UP000821853"/>
    </source>
</evidence>
<dbReference type="VEuPathDB" id="VectorBase:HLOH_059068"/>
<comment type="caution">
    <text evidence="1">The sequence shown here is derived from an EMBL/GenBank/DDBJ whole genome shotgun (WGS) entry which is preliminary data.</text>
</comment>
<organism evidence="1 2">
    <name type="scientific">Haemaphysalis longicornis</name>
    <name type="common">Bush tick</name>
    <dbReference type="NCBI Taxonomy" id="44386"/>
    <lineage>
        <taxon>Eukaryota</taxon>
        <taxon>Metazoa</taxon>
        <taxon>Ecdysozoa</taxon>
        <taxon>Arthropoda</taxon>
        <taxon>Chelicerata</taxon>
        <taxon>Arachnida</taxon>
        <taxon>Acari</taxon>
        <taxon>Parasitiformes</taxon>
        <taxon>Ixodida</taxon>
        <taxon>Ixodoidea</taxon>
        <taxon>Ixodidae</taxon>
        <taxon>Haemaphysalinae</taxon>
        <taxon>Haemaphysalis</taxon>
    </lineage>
</organism>
<dbReference type="AlphaFoldDB" id="A0A9J6GC27"/>